<name>A0ABX7QF22_9FLAO</name>
<protein>
    <recommendedName>
        <fullName evidence="4">Lipocalin-like domain-containing protein</fullName>
    </recommendedName>
</protein>
<proteinExistence type="predicted"/>
<feature type="chain" id="PRO_5047427550" description="Lipocalin-like domain-containing protein" evidence="1">
    <location>
        <begin position="18"/>
        <end position="127"/>
    </location>
</feature>
<gene>
    <name evidence="2" type="ORF">J0383_23015</name>
</gene>
<dbReference type="Proteomes" id="UP000663440">
    <property type="component" value="Chromosome"/>
</dbReference>
<dbReference type="RefSeq" id="WP_207296289.1">
    <property type="nucleotide sequence ID" value="NZ_CP071448.1"/>
</dbReference>
<keyword evidence="3" id="KW-1185">Reference proteome</keyword>
<feature type="signal peptide" evidence="1">
    <location>
        <begin position="1"/>
        <end position="17"/>
    </location>
</feature>
<sequence length="127" mass="14284">MKKIALVLILISFQSYSQINKFTGTWGSQKCKDCKKEYFFRITIAQSNYLISGTAEVTSEHKELNSGVLDVTGYVHSLSDRAEIKLIEKDGSSFGGTLIIEDDKLQFTARGRGDLVPKEVILKKLYE</sequence>
<evidence type="ECO:0000313" key="3">
    <source>
        <dbReference type="Proteomes" id="UP000663440"/>
    </source>
</evidence>
<reference evidence="2 3" key="1">
    <citation type="submission" date="2021-03" db="EMBL/GenBank/DDBJ databases">
        <title>Flavobacterium kribbensis sp. nov, an endophytic bacteria, isolated from soybean.</title>
        <authorList>
            <person name="Lee J."/>
            <person name="Seo J."/>
        </authorList>
    </citation>
    <scope>NUCLEOTIDE SEQUENCE [LARGE SCALE GENOMIC DNA]</scope>
    <source>
        <strain evidence="2 3">BB8</strain>
    </source>
</reference>
<evidence type="ECO:0000256" key="1">
    <source>
        <dbReference type="SAM" id="SignalP"/>
    </source>
</evidence>
<dbReference type="EMBL" id="CP071448">
    <property type="protein sequence ID" value="QSW89093.1"/>
    <property type="molecule type" value="Genomic_DNA"/>
</dbReference>
<evidence type="ECO:0008006" key="4">
    <source>
        <dbReference type="Google" id="ProtNLM"/>
    </source>
</evidence>
<keyword evidence="1" id="KW-0732">Signal</keyword>
<evidence type="ECO:0000313" key="2">
    <source>
        <dbReference type="EMBL" id="QSW89093.1"/>
    </source>
</evidence>
<organism evidence="2 3">
    <name type="scientific">Flavobacterium endoglycinae</name>
    <dbReference type="NCBI Taxonomy" id="2816357"/>
    <lineage>
        <taxon>Bacteria</taxon>
        <taxon>Pseudomonadati</taxon>
        <taxon>Bacteroidota</taxon>
        <taxon>Flavobacteriia</taxon>
        <taxon>Flavobacteriales</taxon>
        <taxon>Flavobacteriaceae</taxon>
        <taxon>Flavobacterium</taxon>
    </lineage>
</organism>
<accession>A0ABX7QF22</accession>